<gene>
    <name evidence="2" type="ORF">ACFPRH_35445</name>
</gene>
<keyword evidence="1" id="KW-0472">Membrane</keyword>
<protein>
    <recommendedName>
        <fullName evidence="4">Secreted protein</fullName>
    </recommendedName>
</protein>
<sequence length="59" mass="5801">MSTSTLSILVALLLAVAGLLIVGGTAYAVHRRPAIGSPLTAGLTAGALFAALVGVILTR</sequence>
<dbReference type="EMBL" id="JBHSKP010000058">
    <property type="protein sequence ID" value="MFC5157021.1"/>
    <property type="molecule type" value="Genomic_DNA"/>
</dbReference>
<evidence type="ECO:0000256" key="1">
    <source>
        <dbReference type="SAM" id="Phobius"/>
    </source>
</evidence>
<evidence type="ECO:0008006" key="4">
    <source>
        <dbReference type="Google" id="ProtNLM"/>
    </source>
</evidence>
<accession>A0ABW0AUU0</accession>
<keyword evidence="3" id="KW-1185">Reference proteome</keyword>
<dbReference type="RefSeq" id="WP_344486797.1">
    <property type="nucleotide sequence ID" value="NZ_BAAASB010000049.1"/>
</dbReference>
<name>A0ABW0AUU0_9ACTN</name>
<proteinExistence type="predicted"/>
<keyword evidence="1" id="KW-1133">Transmembrane helix</keyword>
<comment type="caution">
    <text evidence="2">The sequence shown here is derived from an EMBL/GenBank/DDBJ whole genome shotgun (WGS) entry which is preliminary data.</text>
</comment>
<feature type="transmembrane region" description="Helical" evidence="1">
    <location>
        <begin position="38"/>
        <end position="57"/>
    </location>
</feature>
<evidence type="ECO:0000313" key="3">
    <source>
        <dbReference type="Proteomes" id="UP001596160"/>
    </source>
</evidence>
<reference evidence="3" key="1">
    <citation type="journal article" date="2019" name="Int. J. Syst. Evol. Microbiol.">
        <title>The Global Catalogue of Microorganisms (GCM) 10K type strain sequencing project: providing services to taxonomists for standard genome sequencing and annotation.</title>
        <authorList>
            <consortium name="The Broad Institute Genomics Platform"/>
            <consortium name="The Broad Institute Genome Sequencing Center for Infectious Disease"/>
            <person name="Wu L."/>
            <person name="Ma J."/>
        </authorList>
    </citation>
    <scope>NUCLEOTIDE SEQUENCE [LARGE SCALE GENOMIC DNA]</scope>
    <source>
        <strain evidence="3">PCU 266</strain>
    </source>
</reference>
<dbReference type="Proteomes" id="UP001596160">
    <property type="component" value="Unassembled WGS sequence"/>
</dbReference>
<keyword evidence="1" id="KW-0812">Transmembrane</keyword>
<evidence type="ECO:0000313" key="2">
    <source>
        <dbReference type="EMBL" id="MFC5157021.1"/>
    </source>
</evidence>
<organism evidence="2 3">
    <name type="scientific">Streptomyces amakusaensis</name>
    <dbReference type="NCBI Taxonomy" id="67271"/>
    <lineage>
        <taxon>Bacteria</taxon>
        <taxon>Bacillati</taxon>
        <taxon>Actinomycetota</taxon>
        <taxon>Actinomycetes</taxon>
        <taxon>Kitasatosporales</taxon>
        <taxon>Streptomycetaceae</taxon>
        <taxon>Streptomyces</taxon>
    </lineage>
</organism>